<keyword evidence="1" id="KW-0732">Signal</keyword>
<evidence type="ECO:0000313" key="3">
    <source>
        <dbReference type="Proteomes" id="UP000568380"/>
    </source>
</evidence>
<proteinExistence type="predicted"/>
<feature type="chain" id="PRO_5031563811" evidence="1">
    <location>
        <begin position="30"/>
        <end position="281"/>
    </location>
</feature>
<evidence type="ECO:0000256" key="1">
    <source>
        <dbReference type="SAM" id="SignalP"/>
    </source>
</evidence>
<comment type="caution">
    <text evidence="2">The sequence shown here is derived from an EMBL/GenBank/DDBJ whole genome shotgun (WGS) entry which is preliminary data.</text>
</comment>
<accession>A0A7W8A4J5</accession>
<feature type="signal peptide" evidence="1">
    <location>
        <begin position="1"/>
        <end position="29"/>
    </location>
</feature>
<keyword evidence="3" id="KW-1185">Reference proteome</keyword>
<dbReference type="EMBL" id="JACHIN010000006">
    <property type="protein sequence ID" value="MBB5079442.1"/>
    <property type="molecule type" value="Genomic_DNA"/>
</dbReference>
<gene>
    <name evidence="2" type="ORF">HNR40_004928</name>
</gene>
<dbReference type="AlphaFoldDB" id="A0A7W8A4J5"/>
<organism evidence="2 3">
    <name type="scientific">Nonomuraea endophytica</name>
    <dbReference type="NCBI Taxonomy" id="714136"/>
    <lineage>
        <taxon>Bacteria</taxon>
        <taxon>Bacillati</taxon>
        <taxon>Actinomycetota</taxon>
        <taxon>Actinomycetes</taxon>
        <taxon>Streptosporangiales</taxon>
        <taxon>Streptosporangiaceae</taxon>
        <taxon>Nonomuraea</taxon>
    </lineage>
</organism>
<dbReference type="RefSeq" id="WP_184965050.1">
    <property type="nucleotide sequence ID" value="NZ_JACHIN010000006.1"/>
</dbReference>
<reference evidence="2 3" key="1">
    <citation type="submission" date="2020-08" db="EMBL/GenBank/DDBJ databases">
        <title>Genomic Encyclopedia of Type Strains, Phase IV (KMG-IV): sequencing the most valuable type-strain genomes for metagenomic binning, comparative biology and taxonomic classification.</title>
        <authorList>
            <person name="Goeker M."/>
        </authorList>
    </citation>
    <scope>NUCLEOTIDE SEQUENCE [LARGE SCALE GENOMIC DNA]</scope>
    <source>
        <strain evidence="2 3">DSM 45385</strain>
    </source>
</reference>
<protein>
    <submittedName>
        <fullName evidence="2">Uncharacterized protein</fullName>
    </submittedName>
</protein>
<name>A0A7W8A4J5_9ACTN</name>
<dbReference type="Proteomes" id="UP000568380">
    <property type="component" value="Unassembled WGS sequence"/>
</dbReference>
<evidence type="ECO:0000313" key="2">
    <source>
        <dbReference type="EMBL" id="MBB5079442.1"/>
    </source>
</evidence>
<sequence length="281" mass="29312">MLRVRLLPRFGAAAMALVLAVAGSAPVMAKTRVRALATYQVVTGEPVTAPPGDGRQSFVRCPPGTVVLGGGESNTVLLPTGAELTSSNPDIYNNGWITSFHNSSQLIPVTLRTHAVCGSGITGHEFKLLQDQLVPRGRTRKDFSLGCPAGSLTLGGGSDGPQGLRLLESHPGGSNDWQTTVFNISLTSDLRTTLFTVCGSGVNRSLQLSDTVRVAKGGRASTSVTCPAGSKVLSGGGDSAPRGSNLITDTYPSSDGTTWTVYVKNIVDEDSFMRVRAFCGS</sequence>